<keyword evidence="4" id="KW-1185">Reference proteome</keyword>
<keyword evidence="2" id="KW-0349">Heme</keyword>
<keyword evidence="2" id="KW-0560">Oxidoreductase</keyword>
<proteinExistence type="inferred from homology"/>
<dbReference type="PROSITE" id="PS00086">
    <property type="entry name" value="CYTOCHROME_P450"/>
    <property type="match status" value="1"/>
</dbReference>
<dbReference type="PRINTS" id="PR00359">
    <property type="entry name" value="BP450"/>
</dbReference>
<reference evidence="3 4" key="1">
    <citation type="submission" date="2024-06" db="EMBL/GenBank/DDBJ databases">
        <authorList>
            <person name="Li Z."/>
            <person name="Jiang Y."/>
        </authorList>
    </citation>
    <scope>NUCLEOTIDE SEQUENCE [LARGE SCALE GENOMIC DNA]</scope>
    <source>
        <strain evidence="3 4">HSW-8</strain>
    </source>
</reference>
<gene>
    <name evidence="3" type="ORF">ABSH63_09865</name>
</gene>
<evidence type="ECO:0000313" key="4">
    <source>
        <dbReference type="Proteomes" id="UP001465331"/>
    </source>
</evidence>
<dbReference type="InterPro" id="IPR036396">
    <property type="entry name" value="Cyt_P450_sf"/>
</dbReference>
<evidence type="ECO:0000256" key="2">
    <source>
        <dbReference type="RuleBase" id="RU000461"/>
    </source>
</evidence>
<name>A0ABV2ABN7_9GAMM</name>
<dbReference type="Proteomes" id="UP001465331">
    <property type="component" value="Unassembled WGS sequence"/>
</dbReference>
<dbReference type="SUPFAM" id="SSF48264">
    <property type="entry name" value="Cytochrome P450"/>
    <property type="match status" value="1"/>
</dbReference>
<accession>A0ABV2ABN7</accession>
<dbReference type="PANTHER" id="PTHR46696">
    <property type="entry name" value="P450, PUTATIVE (EUROFUNG)-RELATED"/>
    <property type="match status" value="1"/>
</dbReference>
<keyword evidence="2" id="KW-0408">Iron</keyword>
<dbReference type="CDD" id="cd11035">
    <property type="entry name" value="P450cam-like"/>
    <property type="match status" value="1"/>
</dbReference>
<dbReference type="InterPro" id="IPR001128">
    <property type="entry name" value="Cyt_P450"/>
</dbReference>
<dbReference type="RefSeq" id="WP_352889425.1">
    <property type="nucleotide sequence ID" value="NZ_JBEPIJ010000010.1"/>
</dbReference>
<keyword evidence="2" id="KW-0479">Metal-binding</keyword>
<sequence>MSQATLTPAVPKPAHIPDALVCDFDMFNDPGLLADPHERILELLRTAPAVFWTPRNGGHWVLMSHEANFTASRDTETFSSEFIPPEKLAMLKTMLPPGSPHIPIAVPINLDPPEHTKYRMPLNRVFSPKAIAALKDSIRQLAGELIDKVKADGRCEFMTAIAEPLPVQVFLKMLGLPLSRWEEYRELVREHLAASNLDPRRMMQSMMKIAASMRPTMLERRDNPQDDILSMLWKVEVDGKPTTIEDMENYGVLLFIAGLDTVMNGMGHGVRHLARNPELQAQLRANPELVGEATEELLRRYTFTVPPRILAKDVEFMGAPMKKGDKAMLYLPAADLDAREFADPERFDLNRENKVHIAFNAGPHRCLGSHLARVELQVLYEEMLARLPTFRLDPARPPKFHGGHVVGVDVLHLIWDV</sequence>
<dbReference type="EMBL" id="JBEPIJ010000010">
    <property type="protein sequence ID" value="MES0874306.1"/>
    <property type="molecule type" value="Genomic_DNA"/>
</dbReference>
<protein>
    <submittedName>
        <fullName evidence="3">Cytochrome P450</fullName>
    </submittedName>
</protein>
<comment type="similarity">
    <text evidence="1 2">Belongs to the cytochrome P450 family.</text>
</comment>
<evidence type="ECO:0000313" key="3">
    <source>
        <dbReference type="EMBL" id="MES0874306.1"/>
    </source>
</evidence>
<evidence type="ECO:0000256" key="1">
    <source>
        <dbReference type="ARBA" id="ARBA00010617"/>
    </source>
</evidence>
<organism evidence="3 4">
    <name type="scientific">Sinimarinibacterium thermocellulolyticum</name>
    <dbReference type="NCBI Taxonomy" id="3170016"/>
    <lineage>
        <taxon>Bacteria</taxon>
        <taxon>Pseudomonadati</taxon>
        <taxon>Pseudomonadota</taxon>
        <taxon>Gammaproteobacteria</taxon>
        <taxon>Nevskiales</taxon>
        <taxon>Nevskiaceae</taxon>
        <taxon>Sinimarinibacterium</taxon>
    </lineage>
</organism>
<dbReference type="InterPro" id="IPR017972">
    <property type="entry name" value="Cyt_P450_CS"/>
</dbReference>
<dbReference type="InterPro" id="IPR002397">
    <property type="entry name" value="Cyt_P450_B"/>
</dbReference>
<comment type="caution">
    <text evidence="3">The sequence shown here is derived from an EMBL/GenBank/DDBJ whole genome shotgun (WGS) entry which is preliminary data.</text>
</comment>
<dbReference type="PANTHER" id="PTHR46696:SF6">
    <property type="entry name" value="P450, PUTATIVE (EUROFUNG)-RELATED"/>
    <property type="match status" value="1"/>
</dbReference>
<dbReference type="Gene3D" id="1.10.630.10">
    <property type="entry name" value="Cytochrome P450"/>
    <property type="match status" value="1"/>
</dbReference>
<dbReference type="Pfam" id="PF00067">
    <property type="entry name" value="p450"/>
    <property type="match status" value="1"/>
</dbReference>
<keyword evidence="2" id="KW-0503">Monooxygenase</keyword>